<comment type="caution">
    <text evidence="1">The sequence shown here is derived from an EMBL/GenBank/DDBJ whole genome shotgun (WGS) entry which is preliminary data.</text>
</comment>
<name>A0AAN6ZQ42_9PEZI</name>
<dbReference type="Gene3D" id="3.80.10.10">
    <property type="entry name" value="Ribonuclease Inhibitor"/>
    <property type="match status" value="2"/>
</dbReference>
<reference evidence="1" key="2">
    <citation type="submission" date="2023-05" db="EMBL/GenBank/DDBJ databases">
        <authorList>
            <consortium name="Lawrence Berkeley National Laboratory"/>
            <person name="Steindorff A."/>
            <person name="Hensen N."/>
            <person name="Bonometti L."/>
            <person name="Westerberg I."/>
            <person name="Brannstrom I.O."/>
            <person name="Guillou S."/>
            <person name="Cros-Aarteil S."/>
            <person name="Calhoun S."/>
            <person name="Haridas S."/>
            <person name="Kuo A."/>
            <person name="Mondo S."/>
            <person name="Pangilinan J."/>
            <person name="Riley R."/>
            <person name="Labutti K."/>
            <person name="Andreopoulos B."/>
            <person name="Lipzen A."/>
            <person name="Chen C."/>
            <person name="Yanf M."/>
            <person name="Daum C."/>
            <person name="Ng V."/>
            <person name="Clum A."/>
            <person name="Ohm R."/>
            <person name="Martin F."/>
            <person name="Silar P."/>
            <person name="Natvig D."/>
            <person name="Lalanne C."/>
            <person name="Gautier V."/>
            <person name="Ament-Velasquez S.L."/>
            <person name="Kruys A."/>
            <person name="Hutchinson M.I."/>
            <person name="Powell A.J."/>
            <person name="Barry K."/>
            <person name="Miller A.N."/>
            <person name="Grigoriev I.V."/>
            <person name="Debuchy R."/>
            <person name="Gladieux P."/>
            <person name="Thoren M.H."/>
            <person name="Johannesson H."/>
        </authorList>
    </citation>
    <scope>NUCLEOTIDE SEQUENCE</scope>
    <source>
        <strain evidence="1">CBS 141.50</strain>
    </source>
</reference>
<dbReference type="Proteomes" id="UP001302676">
    <property type="component" value="Unassembled WGS sequence"/>
</dbReference>
<evidence type="ECO:0000313" key="1">
    <source>
        <dbReference type="EMBL" id="KAK4146153.1"/>
    </source>
</evidence>
<dbReference type="SUPFAM" id="SSF52047">
    <property type="entry name" value="RNI-like"/>
    <property type="match status" value="1"/>
</dbReference>
<dbReference type="AlphaFoldDB" id="A0AAN6ZQ42"/>
<evidence type="ECO:0000313" key="2">
    <source>
        <dbReference type="Proteomes" id="UP001302676"/>
    </source>
</evidence>
<dbReference type="InterPro" id="IPR032675">
    <property type="entry name" value="LRR_dom_sf"/>
</dbReference>
<accession>A0AAN6ZQ42</accession>
<proteinExistence type="predicted"/>
<dbReference type="EMBL" id="MU853563">
    <property type="protein sequence ID" value="KAK4146153.1"/>
    <property type="molecule type" value="Genomic_DNA"/>
</dbReference>
<dbReference type="RefSeq" id="XP_062639524.1">
    <property type="nucleotide sequence ID" value="XM_062785709.1"/>
</dbReference>
<reference evidence="1" key="1">
    <citation type="journal article" date="2023" name="Mol. Phylogenet. Evol.">
        <title>Genome-scale phylogeny and comparative genomics of the fungal order Sordariales.</title>
        <authorList>
            <person name="Hensen N."/>
            <person name="Bonometti L."/>
            <person name="Westerberg I."/>
            <person name="Brannstrom I.O."/>
            <person name="Guillou S."/>
            <person name="Cros-Aarteil S."/>
            <person name="Calhoun S."/>
            <person name="Haridas S."/>
            <person name="Kuo A."/>
            <person name="Mondo S."/>
            <person name="Pangilinan J."/>
            <person name="Riley R."/>
            <person name="LaButti K."/>
            <person name="Andreopoulos B."/>
            <person name="Lipzen A."/>
            <person name="Chen C."/>
            <person name="Yan M."/>
            <person name="Daum C."/>
            <person name="Ng V."/>
            <person name="Clum A."/>
            <person name="Steindorff A."/>
            <person name="Ohm R.A."/>
            <person name="Martin F."/>
            <person name="Silar P."/>
            <person name="Natvig D.O."/>
            <person name="Lalanne C."/>
            <person name="Gautier V."/>
            <person name="Ament-Velasquez S.L."/>
            <person name="Kruys A."/>
            <person name="Hutchinson M.I."/>
            <person name="Powell A.J."/>
            <person name="Barry K."/>
            <person name="Miller A.N."/>
            <person name="Grigoriev I.V."/>
            <person name="Debuchy R."/>
            <person name="Gladieux P."/>
            <person name="Hiltunen Thoren M."/>
            <person name="Johannesson H."/>
        </authorList>
    </citation>
    <scope>NUCLEOTIDE SEQUENCE</scope>
    <source>
        <strain evidence="1">CBS 141.50</strain>
    </source>
</reference>
<sequence length="517" mass="57928">MGSQSGPVFPQEIWWLVSLEVAARRDFGSLFLLARLSKGMARLALPELYAIHDMSPAINAHILNVETSICLWRSIIISSLGTTMFPYCCWIKALLLGGLHSQLEDLSRDNPALKASFFRPPLEKLEVYTISEKFLDADKIVVEVAHMVTSYIRASAARENKETALAVLEGQNLPQTLLPGWVSGLSNLTTLSVRDGATLNADISRAIRKHCPAFKHVQCFFFSSGIHVDATTAGFFSNLKPQSLESFAVLSLNHIGFRTFQALNGHSDTLKVLALYSLERAAFERLYELQDCRKLEIFRLEGAMNTKQYRWAEAGNPVFQDVVRWLQKCTALWYIELMAVPSGHTLCAQILEGANIRPMTLVLKCFDVGPDLSASLTGQTNLRRLTIEIRDEDVLEADDGRRTLMANAISTCRKLRELDTNELFTLEEVDQICGSLPHLEEIVLNGECINDAYLGSLSKLRRLRSLNIFAPTLRMTKEDKAAVTSILWSRFKGQFKISYRPETHPIHFGSDGLDVSD</sequence>
<gene>
    <name evidence="1" type="ORF">C8A04DRAFT_9985</name>
</gene>
<dbReference type="GeneID" id="87822322"/>
<organism evidence="1 2">
    <name type="scientific">Dichotomopilus funicola</name>
    <dbReference type="NCBI Taxonomy" id="1934379"/>
    <lineage>
        <taxon>Eukaryota</taxon>
        <taxon>Fungi</taxon>
        <taxon>Dikarya</taxon>
        <taxon>Ascomycota</taxon>
        <taxon>Pezizomycotina</taxon>
        <taxon>Sordariomycetes</taxon>
        <taxon>Sordariomycetidae</taxon>
        <taxon>Sordariales</taxon>
        <taxon>Chaetomiaceae</taxon>
        <taxon>Dichotomopilus</taxon>
    </lineage>
</organism>
<protein>
    <submittedName>
        <fullName evidence="1">Uncharacterized protein</fullName>
    </submittedName>
</protein>
<keyword evidence="2" id="KW-1185">Reference proteome</keyword>